<name>A0ABR1W0V5_9PEZI</name>
<gene>
    <name evidence="1" type="ORF">PG997_010477</name>
</gene>
<evidence type="ECO:0000313" key="2">
    <source>
        <dbReference type="Proteomes" id="UP001433268"/>
    </source>
</evidence>
<organism evidence="1 2">
    <name type="scientific">Apiospora hydei</name>
    <dbReference type="NCBI Taxonomy" id="1337664"/>
    <lineage>
        <taxon>Eukaryota</taxon>
        <taxon>Fungi</taxon>
        <taxon>Dikarya</taxon>
        <taxon>Ascomycota</taxon>
        <taxon>Pezizomycotina</taxon>
        <taxon>Sordariomycetes</taxon>
        <taxon>Xylariomycetidae</taxon>
        <taxon>Amphisphaeriales</taxon>
        <taxon>Apiosporaceae</taxon>
        <taxon>Apiospora</taxon>
    </lineage>
</organism>
<proteinExistence type="predicted"/>
<reference evidence="1 2" key="1">
    <citation type="submission" date="2023-01" db="EMBL/GenBank/DDBJ databases">
        <title>Analysis of 21 Apiospora genomes using comparative genomics revels a genus with tremendous synthesis potential of carbohydrate active enzymes and secondary metabolites.</title>
        <authorList>
            <person name="Sorensen T."/>
        </authorList>
    </citation>
    <scope>NUCLEOTIDE SEQUENCE [LARGE SCALE GENOMIC DNA]</scope>
    <source>
        <strain evidence="1 2">CBS 114990</strain>
    </source>
</reference>
<comment type="caution">
    <text evidence="1">The sequence shown here is derived from an EMBL/GenBank/DDBJ whole genome shotgun (WGS) entry which is preliminary data.</text>
</comment>
<evidence type="ECO:0000313" key="1">
    <source>
        <dbReference type="EMBL" id="KAK8075814.1"/>
    </source>
</evidence>
<keyword evidence="2" id="KW-1185">Reference proteome</keyword>
<accession>A0ABR1W0V5</accession>
<dbReference type="EMBL" id="JAQQWN010000007">
    <property type="protein sequence ID" value="KAK8075814.1"/>
    <property type="molecule type" value="Genomic_DNA"/>
</dbReference>
<dbReference type="GeneID" id="92047852"/>
<dbReference type="Proteomes" id="UP001433268">
    <property type="component" value="Unassembled WGS sequence"/>
</dbReference>
<sequence>MAATTLFEERTGPVTQIFYLSIPVEHQLQDATSGAGRKWAEALDLVAESPGFLRLYWGRQVEEHKKVRETLEQNEDFLESPLYLDDVLPLIKSILTPPHPVHPTIPDIQIWHVHLGQQLTTTATAAGLPTFGSSSSTSSSSLLGYPISTALYGGGDDDTTWVEGEWLLWADAMRRVKGCKTIAGGKLIKKSVTAALKSDGGGYLIYVGWETLQHDDEYHGTPSFKEQVMVLSSGGKGFKEYGHVVFQGFKERSNGTNGVLA</sequence>
<protein>
    <submittedName>
        <fullName evidence="1">Uncharacterized protein</fullName>
    </submittedName>
</protein>
<dbReference type="RefSeq" id="XP_066666754.1">
    <property type="nucleotide sequence ID" value="XM_066814792.1"/>
</dbReference>